<dbReference type="SUPFAM" id="SSF56529">
    <property type="entry name" value="FAH"/>
    <property type="match status" value="1"/>
</dbReference>
<dbReference type="PANTHER" id="PTHR42796">
    <property type="entry name" value="FUMARYLACETOACETATE HYDROLASE DOMAIN-CONTAINING PROTEIN 2A-RELATED"/>
    <property type="match status" value="1"/>
</dbReference>
<dbReference type="InterPro" id="IPR036663">
    <property type="entry name" value="Fumarylacetoacetase_C_sf"/>
</dbReference>
<dbReference type="Gene3D" id="3.90.850.10">
    <property type="entry name" value="Fumarylacetoacetase-like, C-terminal domain"/>
    <property type="match status" value="1"/>
</dbReference>
<dbReference type="Pfam" id="PF10370">
    <property type="entry name" value="Rv2993c-like_N"/>
    <property type="match status" value="1"/>
</dbReference>
<keyword evidence="5" id="KW-0378">Hydrolase</keyword>
<dbReference type="InterPro" id="IPR018833">
    <property type="entry name" value="Rv2993c-like_N"/>
</dbReference>
<evidence type="ECO:0000259" key="3">
    <source>
        <dbReference type="Pfam" id="PF01557"/>
    </source>
</evidence>
<gene>
    <name evidence="5" type="ORF">RQP52_12460</name>
</gene>
<keyword evidence="2" id="KW-0479">Metal-binding</keyword>
<organism evidence="5 6">
    <name type="scientific">Paenibacillus violae</name>
    <dbReference type="NCBI Taxonomy" id="3077234"/>
    <lineage>
        <taxon>Bacteria</taxon>
        <taxon>Bacillati</taxon>
        <taxon>Bacillota</taxon>
        <taxon>Bacilli</taxon>
        <taxon>Bacillales</taxon>
        <taxon>Paenibacillaceae</taxon>
        <taxon>Paenibacillus</taxon>
    </lineage>
</organism>
<sequence>MKLARFIVSGESEIRSGIIEDSNIHEFTGDIFTSRILTGKTFSLNDVQLKAPLTPRHIIGIGRNFVGEGVPKPEVPEMPILFFKPLTTVVGPGDAVVLPLGTDDIKFESELAVIIGKEARNIDPRNIHEVIFGYTVANDLGAFNYFHPEGHWTIGKSFDTFCPLGPVIVTDFDYHSARIQSTVNGTVKQDALMERIITPIDIMIAYISRFMTLMPGDIILTGTPAGADQVRDGDVVDCYIEGIGHLQNPVVAQKS</sequence>
<dbReference type="RefSeq" id="WP_315951827.1">
    <property type="nucleotide sequence ID" value="NZ_JAWCUD010000003.1"/>
</dbReference>
<dbReference type="InterPro" id="IPR011234">
    <property type="entry name" value="Fumarylacetoacetase-like_C"/>
</dbReference>
<reference evidence="5 6" key="1">
    <citation type="submission" date="2023-10" db="EMBL/GenBank/DDBJ databases">
        <title>Paenibacillus strain PFR10 Genome sequencing and assembly.</title>
        <authorList>
            <person name="Kim I."/>
        </authorList>
    </citation>
    <scope>NUCLEOTIDE SEQUENCE [LARGE SCALE GENOMIC DNA]</scope>
    <source>
        <strain evidence="5 6">PFR10</strain>
    </source>
</reference>
<dbReference type="GO" id="GO:0016787">
    <property type="term" value="F:hydrolase activity"/>
    <property type="evidence" value="ECO:0007669"/>
    <property type="project" value="UniProtKB-KW"/>
</dbReference>
<evidence type="ECO:0000313" key="5">
    <source>
        <dbReference type="EMBL" id="MDU0201910.1"/>
    </source>
</evidence>
<dbReference type="EMBL" id="JAWCUD010000003">
    <property type="protein sequence ID" value="MDU0201910.1"/>
    <property type="molecule type" value="Genomic_DNA"/>
</dbReference>
<proteinExistence type="inferred from homology"/>
<feature type="domain" description="Fumarylacetoacetase-like C-terminal" evidence="3">
    <location>
        <begin position="69"/>
        <end position="251"/>
    </location>
</feature>
<dbReference type="PANTHER" id="PTHR42796:SF4">
    <property type="entry name" value="FUMARYLACETOACETATE HYDROLASE DOMAIN-CONTAINING PROTEIN 2A"/>
    <property type="match status" value="1"/>
</dbReference>
<evidence type="ECO:0000259" key="4">
    <source>
        <dbReference type="Pfam" id="PF10370"/>
    </source>
</evidence>
<dbReference type="Pfam" id="PF01557">
    <property type="entry name" value="FAA_hydrolase"/>
    <property type="match status" value="1"/>
</dbReference>
<accession>A0ABU3RCB0</accession>
<feature type="domain" description="Rv2993c-like N-terminal" evidence="4">
    <location>
        <begin position="1"/>
        <end position="52"/>
    </location>
</feature>
<evidence type="ECO:0000256" key="1">
    <source>
        <dbReference type="ARBA" id="ARBA00010211"/>
    </source>
</evidence>
<keyword evidence="6" id="KW-1185">Reference proteome</keyword>
<comment type="caution">
    <text evidence="5">The sequence shown here is derived from an EMBL/GenBank/DDBJ whole genome shotgun (WGS) entry which is preliminary data.</text>
</comment>
<dbReference type="InterPro" id="IPR051121">
    <property type="entry name" value="FAH"/>
</dbReference>
<evidence type="ECO:0000256" key="2">
    <source>
        <dbReference type="ARBA" id="ARBA00022723"/>
    </source>
</evidence>
<dbReference type="Proteomes" id="UP001260980">
    <property type="component" value="Unassembled WGS sequence"/>
</dbReference>
<protein>
    <submittedName>
        <fullName evidence="5">Fumarylacetoacetate hydrolase family protein</fullName>
    </submittedName>
</protein>
<evidence type="ECO:0000313" key="6">
    <source>
        <dbReference type="Proteomes" id="UP001260980"/>
    </source>
</evidence>
<comment type="similarity">
    <text evidence="1">Belongs to the FAH family.</text>
</comment>
<name>A0ABU3RCB0_9BACL</name>